<gene>
    <name evidence="1" type="ORF">IFT93_20040</name>
</gene>
<dbReference type="EMBL" id="JACYNN010000022">
    <property type="protein sequence ID" value="MBD8108677.1"/>
    <property type="molecule type" value="Genomic_DNA"/>
</dbReference>
<reference evidence="1 2" key="1">
    <citation type="journal article" date="2020" name="FEMS Microbiol. Ecol.">
        <title>Temporal dynamics of bacterial communities during seed development and maturation.</title>
        <authorList>
            <person name="Chesneau G."/>
            <person name="Torres-Cortes G."/>
            <person name="Briand M."/>
            <person name="Darrasse A."/>
            <person name="Preveaux A."/>
            <person name="Marais C."/>
            <person name="Jacques M.A."/>
            <person name="Shade A."/>
            <person name="Barret M."/>
        </authorList>
    </citation>
    <scope>NUCLEOTIDE SEQUENCE [LARGE SCALE GENOMIC DNA]</scope>
    <source>
        <strain evidence="1 2">CFBP13732</strain>
    </source>
</reference>
<dbReference type="RefSeq" id="WP_191931211.1">
    <property type="nucleotide sequence ID" value="NZ_JACYNM010000023.1"/>
</dbReference>
<name>A0ABR8ZY64_9GAMM</name>
<proteinExistence type="predicted"/>
<organism evidence="1 2">
    <name type="scientific">Erwinia persicina</name>
    <dbReference type="NCBI Taxonomy" id="55211"/>
    <lineage>
        <taxon>Bacteria</taxon>
        <taxon>Pseudomonadati</taxon>
        <taxon>Pseudomonadota</taxon>
        <taxon>Gammaproteobacteria</taxon>
        <taxon>Enterobacterales</taxon>
        <taxon>Erwiniaceae</taxon>
        <taxon>Erwinia</taxon>
    </lineage>
</organism>
<accession>A0ABR8ZY64</accession>
<evidence type="ECO:0000313" key="1">
    <source>
        <dbReference type="EMBL" id="MBD8108677.1"/>
    </source>
</evidence>
<keyword evidence="2" id="KW-1185">Reference proteome</keyword>
<evidence type="ECO:0000313" key="2">
    <source>
        <dbReference type="Proteomes" id="UP000661012"/>
    </source>
</evidence>
<dbReference type="Proteomes" id="UP000661012">
    <property type="component" value="Unassembled WGS sequence"/>
</dbReference>
<protein>
    <submittedName>
        <fullName evidence="1">Uncharacterized protein</fullName>
    </submittedName>
</protein>
<comment type="caution">
    <text evidence="1">The sequence shown here is derived from an EMBL/GenBank/DDBJ whole genome shotgun (WGS) entry which is preliminary data.</text>
</comment>
<sequence length="88" mass="10617">MITQKSDWPHKDNKHYKGHLDRIYVSREEEWEIGYFVDKYLEDHNSTKNEKNRTVIMEQIAKYSGKAPIKREDLKNFLDQNITFSTPK</sequence>